<proteinExistence type="predicted"/>
<comment type="caution">
    <text evidence="1">The sequence shown here is derived from an EMBL/GenBank/DDBJ whole genome shotgun (WGS) entry which is preliminary data.</text>
</comment>
<dbReference type="Proteomes" id="UP001165289">
    <property type="component" value="Unassembled WGS sequence"/>
</dbReference>
<protein>
    <submittedName>
        <fullName evidence="1">Uncharacterized protein</fullName>
    </submittedName>
</protein>
<evidence type="ECO:0000313" key="1">
    <source>
        <dbReference type="EMBL" id="KAI6650769.1"/>
    </source>
</evidence>
<dbReference type="AlphaFoldDB" id="A0AAV7JQM4"/>
<gene>
    <name evidence="1" type="ORF">LOD99_7820</name>
</gene>
<keyword evidence="2" id="KW-1185">Reference proteome</keyword>
<sequence>MLTTRKQFSFPQFRILWVKPDRIERMERSRGKPFSYNTQNILISIGYPWSYSHTDHGVFGGFTVNYEVMIDDTDISRGIIFRRNLKNAVLFAKTITQPFVAPNIDYEWRLEKPIKYPDVIEQHQFITKRIIFGCRIDYYYYIFEANPIKSEETFRQTLEAKFPAVILATDLSPHIRNEVAVDFSDTSS</sequence>
<accession>A0AAV7JQM4</accession>
<evidence type="ECO:0000313" key="2">
    <source>
        <dbReference type="Proteomes" id="UP001165289"/>
    </source>
</evidence>
<name>A0AAV7JQM4_9METZ</name>
<reference evidence="1 2" key="1">
    <citation type="journal article" date="2023" name="BMC Biol.">
        <title>The compact genome of the sponge Oopsacas minuta (Hexactinellida) is lacking key metazoan core genes.</title>
        <authorList>
            <person name="Santini S."/>
            <person name="Schenkelaars Q."/>
            <person name="Jourda C."/>
            <person name="Duchesne M."/>
            <person name="Belahbib H."/>
            <person name="Rocher C."/>
            <person name="Selva M."/>
            <person name="Riesgo A."/>
            <person name="Vervoort M."/>
            <person name="Leys S.P."/>
            <person name="Kodjabachian L."/>
            <person name="Le Bivic A."/>
            <person name="Borchiellini C."/>
            <person name="Claverie J.M."/>
            <person name="Renard E."/>
        </authorList>
    </citation>
    <scope>NUCLEOTIDE SEQUENCE [LARGE SCALE GENOMIC DNA]</scope>
    <source>
        <strain evidence="1">SPO-2</strain>
    </source>
</reference>
<dbReference type="EMBL" id="JAKMXF010000310">
    <property type="protein sequence ID" value="KAI6650769.1"/>
    <property type="molecule type" value="Genomic_DNA"/>
</dbReference>
<organism evidence="1 2">
    <name type="scientific">Oopsacas minuta</name>
    <dbReference type="NCBI Taxonomy" id="111878"/>
    <lineage>
        <taxon>Eukaryota</taxon>
        <taxon>Metazoa</taxon>
        <taxon>Porifera</taxon>
        <taxon>Hexactinellida</taxon>
        <taxon>Hexasterophora</taxon>
        <taxon>Lyssacinosida</taxon>
        <taxon>Leucopsacidae</taxon>
        <taxon>Oopsacas</taxon>
    </lineage>
</organism>